<organism evidence="2 3">
    <name type="scientific">Schaalia cardiffensis F0333</name>
    <dbReference type="NCBI Taxonomy" id="888050"/>
    <lineage>
        <taxon>Bacteria</taxon>
        <taxon>Bacillati</taxon>
        <taxon>Actinomycetota</taxon>
        <taxon>Actinomycetes</taxon>
        <taxon>Actinomycetales</taxon>
        <taxon>Actinomycetaceae</taxon>
        <taxon>Schaalia</taxon>
    </lineage>
</organism>
<feature type="transmembrane region" description="Helical" evidence="1">
    <location>
        <begin position="240"/>
        <end position="261"/>
    </location>
</feature>
<dbReference type="HOGENOM" id="CLU_088926_0_0_11"/>
<feature type="transmembrane region" description="Helical" evidence="1">
    <location>
        <begin position="17"/>
        <end position="37"/>
    </location>
</feature>
<dbReference type="RefSeq" id="WP_005964879.1">
    <property type="nucleotide sequence ID" value="NZ_CP040505.1"/>
</dbReference>
<comment type="caution">
    <text evidence="2">The sequence shown here is derived from an EMBL/GenBank/DDBJ whole genome shotgun (WGS) entry which is preliminary data.</text>
</comment>
<reference evidence="2 3" key="1">
    <citation type="submission" date="2013-03" db="EMBL/GenBank/DDBJ databases">
        <title>Reference genome for the Human Microbiome Project.</title>
        <authorList>
            <person name="Aqrawi P."/>
            <person name="Ayvaz T."/>
            <person name="Bess C."/>
            <person name="Blankenburg K."/>
            <person name="Coyle M."/>
            <person name="Deng J."/>
            <person name="Forbes L."/>
            <person name="Fowler G."/>
            <person name="Francisco L."/>
            <person name="Fu Q."/>
            <person name="Gibbs R."/>
            <person name="Gross S."/>
            <person name="Gubbala S."/>
            <person name="Hale W."/>
            <person name="Hemphill L."/>
            <person name="Highlander S."/>
            <person name="Hirani K."/>
            <person name="Jackson L."/>
            <person name="Jakkamsetti A."/>
            <person name="Javaid M."/>
            <person name="Jayaseelan J.C."/>
            <person name="Jiang H."/>
            <person name="Joshi V."/>
            <person name="Korchina V."/>
            <person name="Kovar C."/>
            <person name="Lara F."/>
            <person name="Lee S."/>
            <person name="Liu Y."/>
            <person name="Mata R."/>
            <person name="Mathew T."/>
            <person name="Munidasa M."/>
            <person name="Muzny D."/>
            <person name="Nazareth L."/>
            <person name="Ngo R."/>
            <person name="Nguyen L."/>
            <person name="Nguyen N."/>
            <person name="Okwuonu G."/>
            <person name="Ongeri F."/>
            <person name="Palculict T."/>
            <person name="Patil S."/>
            <person name="Petrosino J."/>
            <person name="Pham C."/>
            <person name="Pham P."/>
            <person name="Pu L.-L."/>
            <person name="Qin X."/>
            <person name="Qu J."/>
            <person name="Reid J."/>
            <person name="Ross M."/>
            <person name="Ruth R."/>
            <person name="Saada N."/>
            <person name="San Lucas F."/>
            <person name="Santibanez J."/>
            <person name="Shang Y."/>
            <person name="Simmons D."/>
            <person name="Song X.-Z."/>
            <person name="Tang L.-Y."/>
            <person name="Thornton R."/>
            <person name="Warren J."/>
            <person name="Weissenberger G."/>
            <person name="Wilczek-Boney K."/>
            <person name="Worley K."/>
            <person name="Youmans B."/>
            <person name="Zhang J."/>
            <person name="Zhang L."/>
            <person name="Zhao Z."/>
            <person name="Zhou C."/>
            <person name="Zhu D."/>
            <person name="Zhu Y."/>
        </authorList>
    </citation>
    <scope>NUCLEOTIDE SEQUENCE [LARGE SCALE GENOMIC DNA]</scope>
    <source>
        <strain evidence="2 3">F0333</strain>
    </source>
</reference>
<proteinExistence type="predicted"/>
<protein>
    <submittedName>
        <fullName evidence="2">Brp/Blh family beta-carotene 15,15'-monooxygenase</fullName>
        <ecNumber evidence="2">1.14.99.36</ecNumber>
    </submittedName>
</protein>
<dbReference type="AlphaFoldDB" id="N6X844"/>
<evidence type="ECO:0000256" key="1">
    <source>
        <dbReference type="SAM" id="Phobius"/>
    </source>
</evidence>
<feature type="transmembrane region" description="Helical" evidence="1">
    <location>
        <begin position="143"/>
        <end position="169"/>
    </location>
</feature>
<evidence type="ECO:0000313" key="3">
    <source>
        <dbReference type="Proteomes" id="UP000013015"/>
    </source>
</evidence>
<dbReference type="eggNOG" id="ENOG503072U">
    <property type="taxonomic scope" value="Bacteria"/>
</dbReference>
<dbReference type="Proteomes" id="UP000013015">
    <property type="component" value="Unassembled WGS sequence"/>
</dbReference>
<dbReference type="OrthoDB" id="4399269at2"/>
<dbReference type="STRING" id="888050.HMPREF9004_1880"/>
<name>N6X844_9ACTO</name>
<dbReference type="PATRIC" id="fig|888050.3.peg.1799"/>
<dbReference type="GO" id="GO:0004497">
    <property type="term" value="F:monooxygenase activity"/>
    <property type="evidence" value="ECO:0007669"/>
    <property type="project" value="UniProtKB-KW"/>
</dbReference>
<feature type="transmembrane region" description="Helical" evidence="1">
    <location>
        <begin position="97"/>
        <end position="123"/>
    </location>
</feature>
<feature type="transmembrane region" description="Helical" evidence="1">
    <location>
        <begin position="43"/>
        <end position="63"/>
    </location>
</feature>
<dbReference type="EMBL" id="AQHZ01000029">
    <property type="protein sequence ID" value="ENO17338.1"/>
    <property type="molecule type" value="Genomic_DNA"/>
</dbReference>
<keyword evidence="3" id="KW-1185">Reference proteome</keyword>
<keyword evidence="1" id="KW-1133">Transmembrane helix</keyword>
<evidence type="ECO:0000313" key="2">
    <source>
        <dbReference type="EMBL" id="ENO17338.1"/>
    </source>
</evidence>
<dbReference type="EC" id="1.14.99.36" evidence="2"/>
<accession>N6X844</accession>
<feature type="transmembrane region" description="Helical" evidence="1">
    <location>
        <begin position="181"/>
        <end position="208"/>
    </location>
</feature>
<keyword evidence="2" id="KW-0560">Oxidoreductase</keyword>
<gene>
    <name evidence="2" type="ORF">HMPREF9004_1880</name>
</gene>
<keyword evidence="1" id="KW-0812">Transmembrane</keyword>
<keyword evidence="2" id="KW-0503">Monooxygenase</keyword>
<sequence>MFTTLLSQETRTLAPKLALIAGIGVLIIAVSLGLAALKIPLVSGFLLMVSCLMIAMVPLLVLLQVATSYWKSMHCDAGYFTHTLPVTGGQLFWAKSIFAYIVGLVGVFWAIVASCAVFVQIAWMNGVPLNEFLSSTLDSWNALPLAIKTLLSVAILVQLANLVFPVAAVMSIGAQSRWNHLGFGAPVIGFILLYLANQFTAVFGMLLLPGGIDTTTGEFSWKFMLPELIEALKDGTNPTFIGMGSIVTTSLLSIAVVCWGIRSLNRHLSLR</sequence>
<keyword evidence="1" id="KW-0472">Membrane</keyword>